<accession>A0A9X0HL13</accession>
<dbReference type="OrthoDB" id="885206at2"/>
<evidence type="ECO:0000313" key="1">
    <source>
        <dbReference type="EMBL" id="KUG07918.1"/>
    </source>
</evidence>
<protein>
    <submittedName>
        <fullName evidence="1">Uncharacterized protein</fullName>
    </submittedName>
</protein>
<keyword evidence="2" id="KW-1185">Reference proteome</keyword>
<reference evidence="1 2" key="1">
    <citation type="submission" date="2015-11" db="EMBL/GenBank/DDBJ databases">
        <title>Solirubrum puertoriconensis gen. nov. an environmental bacteria isolated in Puerto Rico.</title>
        <authorList>
            <person name="Cuebas-Irizarry M.F."/>
            <person name="Montalvo-Rodriguez R."/>
        </authorList>
    </citation>
    <scope>NUCLEOTIDE SEQUENCE [LARGE SCALE GENOMIC DNA]</scope>
    <source>
        <strain evidence="1 2">MC1A</strain>
    </source>
</reference>
<gene>
    <name evidence="1" type="ORF">ASU33_06830</name>
</gene>
<dbReference type="EMBL" id="LNAL01000006">
    <property type="protein sequence ID" value="KUG07918.1"/>
    <property type="molecule type" value="Genomic_DNA"/>
</dbReference>
<dbReference type="AlphaFoldDB" id="A0A9X0HL13"/>
<comment type="caution">
    <text evidence="1">The sequence shown here is derived from an EMBL/GenBank/DDBJ whole genome shotgun (WGS) entry which is preliminary data.</text>
</comment>
<evidence type="ECO:0000313" key="2">
    <source>
        <dbReference type="Proteomes" id="UP000054223"/>
    </source>
</evidence>
<dbReference type="RefSeq" id="WP_059068801.1">
    <property type="nucleotide sequence ID" value="NZ_LNAL01000006.1"/>
</dbReference>
<dbReference type="Proteomes" id="UP000054223">
    <property type="component" value="Unassembled WGS sequence"/>
</dbReference>
<name>A0A9X0HL13_SOLP1</name>
<sequence>MSTYLSTAELKARVHLGKEVEQWLSYEQEAEYSFIRWLSIGKDRSQFTITYFESLDEGDQDFHDVHEFSVLDPEDAPYGVTHEFYSVEDALSFAAEAYGASADKFVAGGMIYTEYAKHLLQPRS</sequence>
<proteinExistence type="predicted"/>
<organism evidence="1 2">
    <name type="scientific">Solirubrum puertoriconensis</name>
    <dbReference type="NCBI Taxonomy" id="1751427"/>
    <lineage>
        <taxon>Bacteria</taxon>
        <taxon>Pseudomonadati</taxon>
        <taxon>Bacteroidota</taxon>
        <taxon>Cytophagia</taxon>
        <taxon>Cytophagales</taxon>
    </lineage>
</organism>